<protein>
    <submittedName>
        <fullName evidence="2">Uncharacterized protein</fullName>
    </submittedName>
</protein>
<keyword evidence="1" id="KW-0812">Transmembrane</keyword>
<name>A0ABP6D6B3_9ACTN</name>
<comment type="caution">
    <text evidence="2">The sequence shown here is derived from an EMBL/GenBank/DDBJ whole genome shotgun (WGS) entry which is preliminary data.</text>
</comment>
<evidence type="ECO:0000256" key="1">
    <source>
        <dbReference type="SAM" id="Phobius"/>
    </source>
</evidence>
<feature type="transmembrane region" description="Helical" evidence="1">
    <location>
        <begin position="27"/>
        <end position="45"/>
    </location>
</feature>
<proteinExistence type="predicted"/>
<evidence type="ECO:0000313" key="2">
    <source>
        <dbReference type="EMBL" id="GAA2636980.1"/>
    </source>
</evidence>
<evidence type="ECO:0000313" key="3">
    <source>
        <dbReference type="Proteomes" id="UP001501509"/>
    </source>
</evidence>
<dbReference type="Proteomes" id="UP001501509">
    <property type="component" value="Unassembled WGS sequence"/>
</dbReference>
<organism evidence="2 3">
    <name type="scientific">Actinomadura fulvescens</name>
    <dbReference type="NCBI Taxonomy" id="46160"/>
    <lineage>
        <taxon>Bacteria</taxon>
        <taxon>Bacillati</taxon>
        <taxon>Actinomycetota</taxon>
        <taxon>Actinomycetes</taxon>
        <taxon>Streptosporangiales</taxon>
        <taxon>Thermomonosporaceae</taxon>
        <taxon>Actinomadura</taxon>
    </lineage>
</organism>
<keyword evidence="3" id="KW-1185">Reference proteome</keyword>
<reference evidence="3" key="1">
    <citation type="journal article" date="2019" name="Int. J. Syst. Evol. Microbiol.">
        <title>The Global Catalogue of Microorganisms (GCM) 10K type strain sequencing project: providing services to taxonomists for standard genome sequencing and annotation.</title>
        <authorList>
            <consortium name="The Broad Institute Genomics Platform"/>
            <consortium name="The Broad Institute Genome Sequencing Center for Infectious Disease"/>
            <person name="Wu L."/>
            <person name="Ma J."/>
        </authorList>
    </citation>
    <scope>NUCLEOTIDE SEQUENCE [LARGE SCALE GENOMIC DNA]</scope>
    <source>
        <strain evidence="3">JCM 6833</strain>
    </source>
</reference>
<sequence length="90" mass="9524">MPILHRGQRPARPGAAPAARSSLTGQAWPIALTLGAVIVFVIFLVQATFALALLMAMATLLAGAILLTLVSGTAWISRLGELLADLRRRH</sequence>
<keyword evidence="1" id="KW-1133">Transmembrane helix</keyword>
<dbReference type="RefSeq" id="WP_344548945.1">
    <property type="nucleotide sequence ID" value="NZ_BAAATD010000021.1"/>
</dbReference>
<dbReference type="EMBL" id="BAAATD010000021">
    <property type="protein sequence ID" value="GAA2636980.1"/>
    <property type="molecule type" value="Genomic_DNA"/>
</dbReference>
<keyword evidence="1" id="KW-0472">Membrane</keyword>
<feature type="transmembrane region" description="Helical" evidence="1">
    <location>
        <begin position="52"/>
        <end position="76"/>
    </location>
</feature>
<accession>A0ABP6D6B3</accession>
<gene>
    <name evidence="2" type="ORF">GCM10010411_90420</name>
</gene>